<dbReference type="AlphaFoldDB" id="M1DFF0"/>
<protein>
    <submittedName>
        <fullName evidence="2">Gag-pol polyprotein</fullName>
    </submittedName>
</protein>
<dbReference type="Gramene" id="PGSC0003DMT400088191">
    <property type="protein sequence ID" value="PGSC0003DMT400088191"/>
    <property type="gene ID" value="PGSC0003DMG400037762"/>
</dbReference>
<sequence length="146" mass="16253">MLVVVDGHLKPPQKSPKILAKCRLTPGPTDRRSGHGPWSRAIDGKQRQNRLYALQDRQDQEDSPDMVTGTLRVFNLDVYALIDPGATISFITLYIAVNFNVSPETLSKPFSVSTPVQVLSSQITHRSNPDLQFNNISGESSFFKNN</sequence>
<name>M1DFF0_SOLTU</name>
<accession>M1DFF0</accession>
<reference evidence="2" key="2">
    <citation type="submission" date="2015-06" db="UniProtKB">
        <authorList>
            <consortium name="EnsemblPlants"/>
        </authorList>
    </citation>
    <scope>IDENTIFICATION</scope>
    <source>
        <strain evidence="2">DM1-3 516 R44</strain>
    </source>
</reference>
<reference evidence="3" key="1">
    <citation type="journal article" date="2011" name="Nature">
        <title>Genome sequence and analysis of the tuber crop potato.</title>
        <authorList>
            <consortium name="The Potato Genome Sequencing Consortium"/>
        </authorList>
    </citation>
    <scope>NUCLEOTIDE SEQUENCE [LARGE SCALE GENOMIC DNA]</scope>
    <source>
        <strain evidence="3">cv. DM1-3 516 R44</strain>
    </source>
</reference>
<dbReference type="InParanoid" id="M1DFF0"/>
<dbReference type="PaxDb" id="4113-PGSC0003DMT400088191"/>
<evidence type="ECO:0000256" key="1">
    <source>
        <dbReference type="SAM" id="MobiDB-lite"/>
    </source>
</evidence>
<dbReference type="EnsemblPlants" id="PGSC0003DMT400088191">
    <property type="protein sequence ID" value="PGSC0003DMT400088191"/>
    <property type="gene ID" value="PGSC0003DMG400037762"/>
</dbReference>
<proteinExistence type="predicted"/>
<evidence type="ECO:0000313" key="2">
    <source>
        <dbReference type="EnsemblPlants" id="PGSC0003DMT400088191"/>
    </source>
</evidence>
<dbReference type="HOGENOM" id="CLU_1780705_0_0_1"/>
<organism evidence="2 3">
    <name type="scientific">Solanum tuberosum</name>
    <name type="common">Potato</name>
    <dbReference type="NCBI Taxonomy" id="4113"/>
    <lineage>
        <taxon>Eukaryota</taxon>
        <taxon>Viridiplantae</taxon>
        <taxon>Streptophyta</taxon>
        <taxon>Embryophyta</taxon>
        <taxon>Tracheophyta</taxon>
        <taxon>Spermatophyta</taxon>
        <taxon>Magnoliopsida</taxon>
        <taxon>eudicotyledons</taxon>
        <taxon>Gunneridae</taxon>
        <taxon>Pentapetalae</taxon>
        <taxon>asterids</taxon>
        <taxon>lamiids</taxon>
        <taxon>Solanales</taxon>
        <taxon>Solanaceae</taxon>
        <taxon>Solanoideae</taxon>
        <taxon>Solaneae</taxon>
        <taxon>Solanum</taxon>
    </lineage>
</organism>
<dbReference type="Pfam" id="PF08284">
    <property type="entry name" value="RVP_2"/>
    <property type="match status" value="1"/>
</dbReference>
<dbReference type="Proteomes" id="UP000011115">
    <property type="component" value="Unassembled WGS sequence"/>
</dbReference>
<keyword evidence="3" id="KW-1185">Reference proteome</keyword>
<evidence type="ECO:0000313" key="3">
    <source>
        <dbReference type="Proteomes" id="UP000011115"/>
    </source>
</evidence>
<feature type="region of interest" description="Disordered" evidence="1">
    <location>
        <begin position="21"/>
        <end position="42"/>
    </location>
</feature>